<reference evidence="1 2" key="1">
    <citation type="submission" date="2024-04" db="EMBL/GenBank/DDBJ databases">
        <title>Tritrichomonas musculus Genome.</title>
        <authorList>
            <person name="Alves-Ferreira E."/>
            <person name="Grigg M."/>
            <person name="Lorenzi H."/>
            <person name="Galac M."/>
        </authorList>
    </citation>
    <scope>NUCLEOTIDE SEQUENCE [LARGE SCALE GENOMIC DNA]</scope>
    <source>
        <strain evidence="1 2">EAF2021</strain>
    </source>
</reference>
<sequence>MSFSEKQEIADKYVNFRDICKEFWNIHCSPLDFKNSITKEFEKDDFILLLNYFMDTLATRPTEFNKILSEYFLQIISDDPTLIFSDLDLNNPIRISGARKIIQMLPSETYNILPIYNENSAKCALNILIVILLNENKSEVKKDIFKISQSSYFSILIASGKFFDKEKHKKAQVLFKENNPFECSIHQLPLSRIHLILALFPKYVHEQFNYDEKYQNLFFLFAITQFSMVKDSKMKIFLNDSIQAKVFCCMVNYYMVKPSYLLSFVLNTFPEEIVKFNSNKLNVTCDDEKDDILVGNNSYYQNSSYGSNSNLFIDYSGFNENGWIPPVLHYFYDNENSSFENYFFDFGIINEQLPNGILPTYDKAFNFLSVKPNIDSIPIESFIEEALNYPALTSDVGNFFNQKLKEKDIVCSVKLAKQILKRLDDIQICWSLQLVFFPIMKSLYELFVEIDDDKHFEILFFLFISFFEGCTNRGDEEINNACYKFISSFDEPFRLYLMNFLNTKNVIFVSEKIDLNSNKPLNKLINFLKICKDTNDFDINEVMKYPYLFMSAYIWGFKTLHPNTKKLLSLKFPSYKILKRFFIFLSACHHNNQGKMDNETSCLNMFPSNMFLTVDSSELSYELALKFLPKNQEEIKFILYQQLQDLSLSDFCIKSIKGIIISWRVWIKELSAEMFVLILLKTIIWAGEKDSSQIKTRSIFLCAGKTLTYVVSNPIKTSFFLEYYNEINENENDKFLLNALWTTLNFVNCYQGAYDDGLGLASFCLLLIVSLKSWKSEFEKVLKYNIKMVNESSWKSLKYSFVTDFLFISLSILEIQDLIHIEMFDKDFLQLNWRLAINFFVTQAERKKNKEKETKAQENK</sequence>
<name>A0ABR2H9C1_9EUKA</name>
<evidence type="ECO:0000313" key="1">
    <source>
        <dbReference type="EMBL" id="KAK8842448.1"/>
    </source>
</evidence>
<dbReference type="Proteomes" id="UP001470230">
    <property type="component" value="Unassembled WGS sequence"/>
</dbReference>
<protein>
    <submittedName>
        <fullName evidence="1">Uncharacterized protein</fullName>
    </submittedName>
</protein>
<evidence type="ECO:0000313" key="2">
    <source>
        <dbReference type="Proteomes" id="UP001470230"/>
    </source>
</evidence>
<proteinExistence type="predicted"/>
<dbReference type="EMBL" id="JAPFFF010000038">
    <property type="protein sequence ID" value="KAK8842448.1"/>
    <property type="molecule type" value="Genomic_DNA"/>
</dbReference>
<accession>A0ABR2H9C1</accession>
<keyword evidence="2" id="KW-1185">Reference proteome</keyword>
<comment type="caution">
    <text evidence="1">The sequence shown here is derived from an EMBL/GenBank/DDBJ whole genome shotgun (WGS) entry which is preliminary data.</text>
</comment>
<organism evidence="1 2">
    <name type="scientific">Tritrichomonas musculus</name>
    <dbReference type="NCBI Taxonomy" id="1915356"/>
    <lineage>
        <taxon>Eukaryota</taxon>
        <taxon>Metamonada</taxon>
        <taxon>Parabasalia</taxon>
        <taxon>Tritrichomonadida</taxon>
        <taxon>Tritrichomonadidae</taxon>
        <taxon>Tritrichomonas</taxon>
    </lineage>
</organism>
<gene>
    <name evidence="1" type="ORF">M9Y10_026035</name>
</gene>